<dbReference type="PANTHER" id="PTHR46781:SF5">
    <property type="entry name" value="ALPHA 1,4-GLYCOSYLTRANSFERASE FAMILY PROTEIN"/>
    <property type="match status" value="1"/>
</dbReference>
<sequence length="140" mass="16543">MEQAQQRGTHKNHPLLERFINEFSRTFNSNKWGLNGRYLVSRVVARVNSSSSSTDLGFSVLPPSAFYPVDWTRIRTFYRASTNDQSEVIWSRKRLMHLRKHNFAVHLWNRESKKLRIEERSITHRLMSASCIFCNSSLHF</sequence>
<dbReference type="InterPro" id="IPR029044">
    <property type="entry name" value="Nucleotide-diphossugar_trans"/>
</dbReference>
<dbReference type="Pfam" id="PF04572">
    <property type="entry name" value="Gb3_synth"/>
    <property type="match status" value="1"/>
</dbReference>
<gene>
    <name evidence="2" type="ORF">Bca52824_069299</name>
</gene>
<proteinExistence type="predicted"/>
<dbReference type="OrthoDB" id="409543at2759"/>
<dbReference type="AlphaFoldDB" id="A0A8X7Q2A4"/>
<evidence type="ECO:0000259" key="1">
    <source>
        <dbReference type="Pfam" id="PF04572"/>
    </source>
</evidence>
<evidence type="ECO:0000313" key="3">
    <source>
        <dbReference type="Proteomes" id="UP000886595"/>
    </source>
</evidence>
<feature type="domain" description="Alpha 1,4-glycosyltransferase" evidence="1">
    <location>
        <begin position="9"/>
        <end position="137"/>
    </location>
</feature>
<dbReference type="SUPFAM" id="SSF53448">
    <property type="entry name" value="Nucleotide-diphospho-sugar transferases"/>
    <property type="match status" value="1"/>
</dbReference>
<dbReference type="Proteomes" id="UP000886595">
    <property type="component" value="Unassembled WGS sequence"/>
</dbReference>
<accession>A0A8X7Q2A4</accession>
<dbReference type="InterPro" id="IPR044789">
    <property type="entry name" value="Put_A1-4-GlycosylTfrase_plant"/>
</dbReference>
<evidence type="ECO:0000313" key="2">
    <source>
        <dbReference type="EMBL" id="KAG2262220.1"/>
    </source>
</evidence>
<dbReference type="EMBL" id="JAAMPC010000014">
    <property type="protein sequence ID" value="KAG2262220.1"/>
    <property type="molecule type" value="Genomic_DNA"/>
</dbReference>
<dbReference type="PANTHER" id="PTHR46781">
    <property type="entry name" value="ALPHA 1,4-GLYCOSYLTRANSFERASE FAMILY PROTEIN"/>
    <property type="match status" value="1"/>
</dbReference>
<protein>
    <recommendedName>
        <fullName evidence="1">Alpha 1,4-glycosyltransferase domain-containing protein</fullName>
    </recommendedName>
</protein>
<name>A0A8X7Q2A4_BRACI</name>
<organism evidence="2 3">
    <name type="scientific">Brassica carinata</name>
    <name type="common">Ethiopian mustard</name>
    <name type="synonym">Abyssinian cabbage</name>
    <dbReference type="NCBI Taxonomy" id="52824"/>
    <lineage>
        <taxon>Eukaryota</taxon>
        <taxon>Viridiplantae</taxon>
        <taxon>Streptophyta</taxon>
        <taxon>Embryophyta</taxon>
        <taxon>Tracheophyta</taxon>
        <taxon>Spermatophyta</taxon>
        <taxon>Magnoliopsida</taxon>
        <taxon>eudicotyledons</taxon>
        <taxon>Gunneridae</taxon>
        <taxon>Pentapetalae</taxon>
        <taxon>rosids</taxon>
        <taxon>malvids</taxon>
        <taxon>Brassicales</taxon>
        <taxon>Brassicaceae</taxon>
        <taxon>Brassiceae</taxon>
        <taxon>Brassica</taxon>
    </lineage>
</organism>
<dbReference type="InterPro" id="IPR007652">
    <property type="entry name" value="A1-4-GlycosylTfrase_dom"/>
</dbReference>
<comment type="caution">
    <text evidence="2">The sequence shown here is derived from an EMBL/GenBank/DDBJ whole genome shotgun (WGS) entry which is preliminary data.</text>
</comment>
<reference evidence="2 3" key="1">
    <citation type="submission" date="2020-02" db="EMBL/GenBank/DDBJ databases">
        <authorList>
            <person name="Ma Q."/>
            <person name="Huang Y."/>
            <person name="Song X."/>
            <person name="Pei D."/>
        </authorList>
    </citation>
    <scope>NUCLEOTIDE SEQUENCE [LARGE SCALE GENOMIC DNA]</scope>
    <source>
        <strain evidence="2">Sxm20200214</strain>
        <tissue evidence="2">Leaf</tissue>
    </source>
</reference>
<keyword evidence="3" id="KW-1185">Reference proteome</keyword>